<evidence type="ECO:0000256" key="2">
    <source>
        <dbReference type="SAM" id="SignalP"/>
    </source>
</evidence>
<dbReference type="Pfam" id="PF07679">
    <property type="entry name" value="I-set"/>
    <property type="match status" value="1"/>
</dbReference>
<keyword evidence="1" id="KW-0812">Transmembrane</keyword>
<feature type="chain" id="PRO_5021434178" description="Ig-like domain-containing protein" evidence="2">
    <location>
        <begin position="21"/>
        <end position="392"/>
    </location>
</feature>
<organism evidence="4 5">
    <name type="scientific">Fasciola gigantica</name>
    <name type="common">Giant liver fluke</name>
    <dbReference type="NCBI Taxonomy" id="46835"/>
    <lineage>
        <taxon>Eukaryota</taxon>
        <taxon>Metazoa</taxon>
        <taxon>Spiralia</taxon>
        <taxon>Lophotrochozoa</taxon>
        <taxon>Platyhelminthes</taxon>
        <taxon>Trematoda</taxon>
        <taxon>Digenea</taxon>
        <taxon>Plagiorchiida</taxon>
        <taxon>Echinostomata</taxon>
        <taxon>Echinostomatoidea</taxon>
        <taxon>Fasciolidae</taxon>
        <taxon>Fasciola</taxon>
    </lineage>
</organism>
<proteinExistence type="predicted"/>
<dbReference type="SUPFAM" id="SSF48726">
    <property type="entry name" value="Immunoglobulin"/>
    <property type="match status" value="1"/>
</dbReference>
<comment type="caution">
    <text evidence="4">The sequence shown here is derived from an EMBL/GenBank/DDBJ whole genome shotgun (WGS) entry which is preliminary data.</text>
</comment>
<dbReference type="Gene3D" id="2.60.40.10">
    <property type="entry name" value="Immunoglobulins"/>
    <property type="match status" value="1"/>
</dbReference>
<dbReference type="InterPro" id="IPR003599">
    <property type="entry name" value="Ig_sub"/>
</dbReference>
<protein>
    <recommendedName>
        <fullName evidence="3">Ig-like domain-containing protein</fullName>
    </recommendedName>
</protein>
<dbReference type="Proteomes" id="UP000316759">
    <property type="component" value="Unassembled WGS sequence"/>
</dbReference>
<dbReference type="PROSITE" id="PS50835">
    <property type="entry name" value="IG_LIKE"/>
    <property type="match status" value="1"/>
</dbReference>
<dbReference type="InterPro" id="IPR036179">
    <property type="entry name" value="Ig-like_dom_sf"/>
</dbReference>
<dbReference type="InterPro" id="IPR007110">
    <property type="entry name" value="Ig-like_dom"/>
</dbReference>
<feature type="signal peptide" evidence="2">
    <location>
        <begin position="1"/>
        <end position="20"/>
    </location>
</feature>
<dbReference type="OrthoDB" id="6244967at2759"/>
<keyword evidence="5" id="KW-1185">Reference proteome</keyword>
<feature type="domain" description="Ig-like" evidence="3">
    <location>
        <begin position="242"/>
        <end position="349"/>
    </location>
</feature>
<keyword evidence="1" id="KW-0472">Membrane</keyword>
<dbReference type="EMBL" id="SUNJ01008938">
    <property type="protein sequence ID" value="TPP60814.1"/>
    <property type="molecule type" value="Genomic_DNA"/>
</dbReference>
<evidence type="ECO:0000313" key="4">
    <source>
        <dbReference type="EMBL" id="TPP60814.1"/>
    </source>
</evidence>
<dbReference type="SMART" id="SM00409">
    <property type="entry name" value="IG"/>
    <property type="match status" value="2"/>
</dbReference>
<evidence type="ECO:0000259" key="3">
    <source>
        <dbReference type="PROSITE" id="PS50835"/>
    </source>
</evidence>
<accession>A0A504YHX9</accession>
<dbReference type="AlphaFoldDB" id="A0A504YHX9"/>
<reference evidence="4 5" key="1">
    <citation type="submission" date="2019-04" db="EMBL/GenBank/DDBJ databases">
        <title>Annotation for the trematode Fasciola gigantica.</title>
        <authorList>
            <person name="Choi Y.-J."/>
        </authorList>
    </citation>
    <scope>NUCLEOTIDE SEQUENCE [LARGE SCALE GENOMIC DNA]</scope>
    <source>
        <strain evidence="4">Uganda_cow_1</strain>
    </source>
</reference>
<sequence>MTFVFAQLLVFVTTLITVRGEDMDFYWKDQDGNKHTGETVYLPTNSFVTFYCKGDSNNGWLRHKFNESELKKINQTTDTALHYDAAESEWILHLSRVNFEVAGVYQCMPHPKKPKRIKLHILSVANKSNSVVELNHHNAFIAKLQIRIGAPRKRNTPTMTCAFKMEKPKWNEVSVQWRGGIYSKRPQLYSTWSRIDKAAGIMHSALTLNTPVLVRDVYGKYHCELIIDGRVQIRGEVHLFIPPVLAQPRMDMYRSPGESLEYLCEVIAHPPPIPPIKWARDRQRLEVNASGYAYVVGMKGNDRMRIDTLKWTNDRLKIVPLYDDDDATYSCFAQSALGNATGAMNLRVKPKIITIIPIAGLVFEMIGLMMCIYWGPRKISTSNKSESRKPRI</sequence>
<dbReference type="STRING" id="46835.A0A504YHX9"/>
<keyword evidence="2" id="KW-0732">Signal</keyword>
<gene>
    <name evidence="4" type="ORF">FGIG_06588</name>
</gene>
<dbReference type="InterPro" id="IPR013783">
    <property type="entry name" value="Ig-like_fold"/>
</dbReference>
<keyword evidence="1" id="KW-1133">Transmembrane helix</keyword>
<dbReference type="InterPro" id="IPR013098">
    <property type="entry name" value="Ig_I-set"/>
</dbReference>
<evidence type="ECO:0000313" key="5">
    <source>
        <dbReference type="Proteomes" id="UP000316759"/>
    </source>
</evidence>
<feature type="transmembrane region" description="Helical" evidence="1">
    <location>
        <begin position="352"/>
        <end position="375"/>
    </location>
</feature>
<evidence type="ECO:0000256" key="1">
    <source>
        <dbReference type="SAM" id="Phobius"/>
    </source>
</evidence>
<name>A0A504YHX9_FASGI</name>